<sequence>MTTPKSDTEQYKTLGNAILERQSAELQAQLAVFQSALTNFARDHGEQIKNNAQFKQQFIKLCQSIGVDPLSLSNYTPSGVKFTKTSSHDRDEYYNNLAVKVIETCRATRDANGGIISVDELISRLEDATYTPTAKDIEKAVADIKLLDGSFSIFPVKNKLFIKSIPEELNSDQQVIFETCGLMGYVSPGMLRDNYGWGRVRCRDVLEAMVRKGLLWVDEPGPKQEVLYWEPSWINMG</sequence>
<dbReference type="GO" id="GO:0000122">
    <property type="term" value="P:negative regulation of transcription by RNA polymerase II"/>
    <property type="evidence" value="ECO:0007669"/>
    <property type="project" value="EnsemblFungi"/>
</dbReference>
<dbReference type="PANTHER" id="PTHR12806:SF0">
    <property type="entry name" value="VACUOLAR-SORTING PROTEIN SNF8"/>
    <property type="match status" value="1"/>
</dbReference>
<dbReference type="GO" id="GO:0043328">
    <property type="term" value="P:protein transport to vacuole involved in ubiquitin-dependent protein catabolic process via the multivesicular body sorting pathway"/>
    <property type="evidence" value="ECO:0007669"/>
    <property type="project" value="EnsemblFungi"/>
</dbReference>
<dbReference type="InterPro" id="IPR040608">
    <property type="entry name" value="Snf8/Vps36"/>
</dbReference>
<evidence type="ECO:0000256" key="7">
    <source>
        <dbReference type="ARBA" id="ARBA00022927"/>
    </source>
</evidence>
<evidence type="ECO:0000256" key="2">
    <source>
        <dbReference type="ARBA" id="ARBA00004496"/>
    </source>
</evidence>
<dbReference type="GO" id="GO:0006623">
    <property type="term" value="P:protein targeting to vacuole"/>
    <property type="evidence" value="ECO:0007669"/>
    <property type="project" value="EnsemblFungi"/>
</dbReference>
<dbReference type="GO" id="GO:0000814">
    <property type="term" value="C:ESCRT II complex"/>
    <property type="evidence" value="ECO:0007669"/>
    <property type="project" value="EnsemblFungi"/>
</dbReference>
<dbReference type="InterPro" id="IPR036388">
    <property type="entry name" value="WH-like_DNA-bd_sf"/>
</dbReference>
<dbReference type="GO" id="GO:0016604">
    <property type="term" value="C:nuclear body"/>
    <property type="evidence" value="ECO:0007669"/>
    <property type="project" value="EnsemblFungi"/>
</dbReference>
<dbReference type="RefSeq" id="XP_018984975.1">
    <property type="nucleotide sequence ID" value="XM_019130839.1"/>
</dbReference>
<evidence type="ECO:0000256" key="5">
    <source>
        <dbReference type="ARBA" id="ARBA00022490"/>
    </source>
</evidence>
<dbReference type="EMBL" id="KV454432">
    <property type="protein sequence ID" value="ODQ79647.1"/>
    <property type="molecule type" value="Genomic_DNA"/>
</dbReference>
<evidence type="ECO:0000256" key="1">
    <source>
        <dbReference type="ARBA" id="ARBA00004481"/>
    </source>
</evidence>
<dbReference type="InterPro" id="IPR016689">
    <property type="entry name" value="ESCRT-2_cplx_Snf8"/>
</dbReference>
<keyword evidence="8" id="KW-0472">Membrane</keyword>
<keyword evidence="6" id="KW-0967">Endosome</keyword>
<dbReference type="AlphaFoldDB" id="A0A1E3QRS5"/>
<comment type="subcellular location">
    <subcellularLocation>
        <location evidence="2">Cytoplasm</location>
    </subcellularLocation>
    <subcellularLocation>
        <location evidence="1">Endosome membrane</location>
        <topology evidence="1">Peripheral membrane protein</topology>
    </subcellularLocation>
</comment>
<dbReference type="Gene3D" id="6.10.140.180">
    <property type="match status" value="1"/>
</dbReference>
<evidence type="ECO:0000313" key="9">
    <source>
        <dbReference type="EMBL" id="ODQ79647.1"/>
    </source>
</evidence>
<proteinExistence type="inferred from homology"/>
<reference evidence="10" key="1">
    <citation type="submission" date="2016-05" db="EMBL/GenBank/DDBJ databases">
        <title>Comparative genomics of biotechnologically important yeasts.</title>
        <authorList>
            <consortium name="DOE Joint Genome Institute"/>
            <person name="Riley R."/>
            <person name="Haridas S."/>
            <person name="Wolfe K.H."/>
            <person name="Lopes M.R."/>
            <person name="Hittinger C.T."/>
            <person name="Goker M."/>
            <person name="Salamov A."/>
            <person name="Wisecaver J."/>
            <person name="Long T.M."/>
            <person name="Aerts A.L."/>
            <person name="Barry K."/>
            <person name="Choi C."/>
            <person name="Clum A."/>
            <person name="Coughlan A.Y."/>
            <person name="Deshpande S."/>
            <person name="Douglass A.P."/>
            <person name="Hanson S.J."/>
            <person name="Klenk H.-P."/>
            <person name="Labutti K."/>
            <person name="Lapidus A."/>
            <person name="Lindquist E."/>
            <person name="Lipzen A."/>
            <person name="Meier-Kolthoff J.P."/>
            <person name="Ohm R.A."/>
            <person name="Otillar R.P."/>
            <person name="Pangilinan J."/>
            <person name="Peng Y."/>
            <person name="Rokas A."/>
            <person name="Rosa C.A."/>
            <person name="Scheuner C."/>
            <person name="Sibirny A.A."/>
            <person name="Slot J.C."/>
            <person name="Stielow J.B."/>
            <person name="Sun H."/>
            <person name="Kurtzman C.P."/>
            <person name="Blackwell M."/>
            <person name="Grigoriev I.V."/>
            <person name="Jeffries T.W."/>
        </authorList>
    </citation>
    <scope>NUCLEOTIDE SEQUENCE [LARGE SCALE GENOMIC DNA]</scope>
    <source>
        <strain evidence="10">NRRL Y-12698</strain>
    </source>
</reference>
<keyword evidence="5" id="KW-0963">Cytoplasm</keyword>
<keyword evidence="7" id="KW-0653">Protein transport</keyword>
<organism evidence="9 10">
    <name type="scientific">Babjeviella inositovora NRRL Y-12698</name>
    <dbReference type="NCBI Taxonomy" id="984486"/>
    <lineage>
        <taxon>Eukaryota</taxon>
        <taxon>Fungi</taxon>
        <taxon>Dikarya</taxon>
        <taxon>Ascomycota</taxon>
        <taxon>Saccharomycotina</taxon>
        <taxon>Pichiomycetes</taxon>
        <taxon>Serinales incertae sedis</taxon>
        <taxon>Babjeviella</taxon>
    </lineage>
</organism>
<dbReference type="InterPro" id="IPR036390">
    <property type="entry name" value="WH_DNA-bd_sf"/>
</dbReference>
<name>A0A1E3QRS5_9ASCO</name>
<evidence type="ECO:0000313" key="10">
    <source>
        <dbReference type="Proteomes" id="UP000094336"/>
    </source>
</evidence>
<dbReference type="Pfam" id="PF04157">
    <property type="entry name" value="EAP30"/>
    <property type="match status" value="1"/>
</dbReference>
<gene>
    <name evidence="9" type="ORF">BABINDRAFT_171790</name>
</gene>
<dbReference type="PANTHER" id="PTHR12806">
    <property type="entry name" value="EAP30 SUBUNIT OF ELL COMPLEX"/>
    <property type="match status" value="1"/>
</dbReference>
<dbReference type="GO" id="GO:0000742">
    <property type="term" value="P:karyogamy involved in conjugation with cellular fusion"/>
    <property type="evidence" value="ECO:0007669"/>
    <property type="project" value="EnsemblFungi"/>
</dbReference>
<dbReference type="STRING" id="984486.A0A1E3QRS5"/>
<dbReference type="OrthoDB" id="283883at2759"/>
<accession>A0A1E3QRS5</accession>
<comment type="similarity">
    <text evidence="3">Belongs to the SNF8 family.</text>
</comment>
<evidence type="ECO:0000256" key="8">
    <source>
        <dbReference type="ARBA" id="ARBA00023136"/>
    </source>
</evidence>
<dbReference type="Proteomes" id="UP000094336">
    <property type="component" value="Unassembled WGS sequence"/>
</dbReference>
<evidence type="ECO:0000256" key="4">
    <source>
        <dbReference type="ARBA" id="ARBA00022448"/>
    </source>
</evidence>
<evidence type="ECO:0008006" key="11">
    <source>
        <dbReference type="Google" id="ProtNLM"/>
    </source>
</evidence>
<dbReference type="FunFam" id="1.10.10.10:FF:000397">
    <property type="entry name" value="Vacuolar-sorting protein SNF8"/>
    <property type="match status" value="1"/>
</dbReference>
<keyword evidence="10" id="KW-1185">Reference proteome</keyword>
<keyword evidence="4" id="KW-0813">Transport</keyword>
<dbReference type="Gene3D" id="1.10.10.10">
    <property type="entry name" value="Winged helix-like DNA-binding domain superfamily/Winged helix DNA-binding domain"/>
    <property type="match status" value="2"/>
</dbReference>
<evidence type="ECO:0000256" key="6">
    <source>
        <dbReference type="ARBA" id="ARBA00022753"/>
    </source>
</evidence>
<dbReference type="GO" id="GO:1904669">
    <property type="term" value="P:ATP export"/>
    <property type="evidence" value="ECO:0007669"/>
    <property type="project" value="EnsemblFungi"/>
</dbReference>
<evidence type="ECO:0000256" key="3">
    <source>
        <dbReference type="ARBA" id="ARBA00009834"/>
    </source>
</evidence>
<dbReference type="SUPFAM" id="SSF46785">
    <property type="entry name" value="Winged helix' DNA-binding domain"/>
    <property type="match status" value="2"/>
</dbReference>
<protein>
    <recommendedName>
        <fullName evidence="11">Vacuolar-sorting protein SNF8</fullName>
    </recommendedName>
</protein>
<dbReference type="GeneID" id="30148692"/>